<name>A0A4Q9VXS2_9HYPH</name>
<evidence type="ECO:0000313" key="5">
    <source>
        <dbReference type="EMBL" id="TBW40737.1"/>
    </source>
</evidence>
<dbReference type="AlphaFoldDB" id="A0A4Q9VXS2"/>
<dbReference type="RefSeq" id="WP_131306004.1">
    <property type="nucleotide sequence ID" value="NZ_SJFN01000003.1"/>
</dbReference>
<dbReference type="PANTHER" id="PTHR30036:SF8">
    <property type="entry name" value="ABC-TYPE SUGAR TRANSPORT SYSTEM PERIPLASMIC COMPONENT-LIKE PROTEIN"/>
    <property type="match status" value="1"/>
</dbReference>
<evidence type="ECO:0000256" key="2">
    <source>
        <dbReference type="ARBA" id="ARBA00007639"/>
    </source>
</evidence>
<protein>
    <submittedName>
        <fullName evidence="5">Autoinducer 2 ABC transporter substrate-binding protein</fullName>
    </submittedName>
</protein>
<comment type="subcellular location">
    <subcellularLocation>
        <location evidence="1">Periplasm</location>
    </subcellularLocation>
</comment>
<comment type="similarity">
    <text evidence="2">Belongs to the bacterial solute-binding protein 2 family.</text>
</comment>
<keyword evidence="3" id="KW-0732">Signal</keyword>
<evidence type="ECO:0000259" key="4">
    <source>
        <dbReference type="Pfam" id="PF13407"/>
    </source>
</evidence>
<dbReference type="EMBL" id="SJFN01000003">
    <property type="protein sequence ID" value="TBW40737.1"/>
    <property type="molecule type" value="Genomic_DNA"/>
</dbReference>
<dbReference type="InterPro" id="IPR028082">
    <property type="entry name" value="Peripla_BP_I"/>
</dbReference>
<dbReference type="InterPro" id="IPR050555">
    <property type="entry name" value="Bact_Solute-Bind_Prot2"/>
</dbReference>
<dbReference type="GO" id="GO:0030288">
    <property type="term" value="C:outer membrane-bounded periplasmic space"/>
    <property type="evidence" value="ECO:0007669"/>
    <property type="project" value="TreeGrafter"/>
</dbReference>
<dbReference type="OrthoDB" id="9781890at2"/>
<evidence type="ECO:0000313" key="6">
    <source>
        <dbReference type="Proteomes" id="UP000292781"/>
    </source>
</evidence>
<evidence type="ECO:0000256" key="1">
    <source>
        <dbReference type="ARBA" id="ARBA00004418"/>
    </source>
</evidence>
<feature type="domain" description="Periplasmic binding protein" evidence="4">
    <location>
        <begin position="36"/>
        <end position="292"/>
    </location>
</feature>
<dbReference type="Proteomes" id="UP000292781">
    <property type="component" value="Unassembled WGS sequence"/>
</dbReference>
<sequence>MKMKLLATLGAAVLAVGLAAGPALAQQKTSGFKLMMTPKWTGFPYFELTGEGAKAAATELGDTLIYAGADHAEVSLQVETLQNFVTQKPDGIILAAIDGNAVAPVLKQARAKGIVVGTYDADAAVAGRDMFVNQLSYEQAARVMLDAALIDAPEGGEIAFIAASPTSPNHVAHMKIMTELSKTEAKYKVFSVVDTQYAGDDDAKSYDVAVNLMQAHPKLKVIISSSAVSAPAAARAIEATGHVGKVWATGFALPSAIKRYLENGSQKAFAFWDPWELGYVAAYAVHQKLAGKFDPKEGAVLDVPKAGKFKTFKDAEVVYGKPLIFTKETVGKYNF</sequence>
<dbReference type="CDD" id="cd06302">
    <property type="entry name" value="PBP1_LsrB_Quorum_Sensing-like"/>
    <property type="match status" value="1"/>
</dbReference>
<gene>
    <name evidence="5" type="ORF">EYW49_03130</name>
</gene>
<keyword evidence="6" id="KW-1185">Reference proteome</keyword>
<reference evidence="5 6" key="1">
    <citation type="submission" date="2019-02" db="EMBL/GenBank/DDBJ databases">
        <title>Siculibacillus lacustris gen. nov., sp. nov., a new rosette-forming bacterium isolated from a freshwater crater lake (Lake St. Ana, Romania).</title>
        <authorList>
            <person name="Felfoldi T."/>
            <person name="Marton Z."/>
            <person name="Szabo A."/>
            <person name="Mentes A."/>
            <person name="Boka K."/>
            <person name="Marialigeti K."/>
            <person name="Mathe I."/>
            <person name="Koncz M."/>
            <person name="Schumann P."/>
            <person name="Toth E."/>
        </authorList>
    </citation>
    <scope>NUCLEOTIDE SEQUENCE [LARGE SCALE GENOMIC DNA]</scope>
    <source>
        <strain evidence="5 6">SA-279</strain>
    </source>
</reference>
<comment type="caution">
    <text evidence="5">The sequence shown here is derived from an EMBL/GenBank/DDBJ whole genome shotgun (WGS) entry which is preliminary data.</text>
</comment>
<accession>A0A4Q9VXS2</accession>
<proteinExistence type="inferred from homology"/>
<dbReference type="SUPFAM" id="SSF53822">
    <property type="entry name" value="Periplasmic binding protein-like I"/>
    <property type="match status" value="1"/>
</dbReference>
<evidence type="ECO:0000256" key="3">
    <source>
        <dbReference type="SAM" id="SignalP"/>
    </source>
</evidence>
<feature type="signal peptide" evidence="3">
    <location>
        <begin position="1"/>
        <end position="25"/>
    </location>
</feature>
<dbReference type="Gene3D" id="3.40.50.2300">
    <property type="match status" value="2"/>
</dbReference>
<dbReference type="InterPro" id="IPR025997">
    <property type="entry name" value="SBP_2_dom"/>
</dbReference>
<dbReference type="PANTHER" id="PTHR30036">
    <property type="entry name" value="D-XYLOSE-BINDING PERIPLASMIC PROTEIN"/>
    <property type="match status" value="1"/>
</dbReference>
<dbReference type="Pfam" id="PF13407">
    <property type="entry name" value="Peripla_BP_4"/>
    <property type="match status" value="1"/>
</dbReference>
<dbReference type="GO" id="GO:0030246">
    <property type="term" value="F:carbohydrate binding"/>
    <property type="evidence" value="ECO:0007669"/>
    <property type="project" value="TreeGrafter"/>
</dbReference>
<feature type="chain" id="PRO_5020805764" evidence="3">
    <location>
        <begin position="26"/>
        <end position="335"/>
    </location>
</feature>
<organism evidence="5 6">
    <name type="scientific">Siculibacillus lacustris</name>
    <dbReference type="NCBI Taxonomy" id="1549641"/>
    <lineage>
        <taxon>Bacteria</taxon>
        <taxon>Pseudomonadati</taxon>
        <taxon>Pseudomonadota</taxon>
        <taxon>Alphaproteobacteria</taxon>
        <taxon>Hyphomicrobiales</taxon>
        <taxon>Ancalomicrobiaceae</taxon>
        <taxon>Siculibacillus</taxon>
    </lineage>
</organism>